<feature type="compositionally biased region" description="Basic and acidic residues" evidence="1">
    <location>
        <begin position="159"/>
        <end position="173"/>
    </location>
</feature>
<dbReference type="EMBL" id="FMWP01000125">
    <property type="protein sequence ID" value="SDA02243.1"/>
    <property type="molecule type" value="Genomic_DNA"/>
</dbReference>
<protein>
    <submittedName>
        <fullName evidence="3">BZ3500_MvSof-1268-A1-R1_Chr7-3g09584 protein</fullName>
    </submittedName>
</protein>
<evidence type="ECO:0000313" key="3">
    <source>
        <dbReference type="EMBL" id="SDA02243.1"/>
    </source>
</evidence>
<feature type="signal peptide" evidence="2">
    <location>
        <begin position="1"/>
        <end position="19"/>
    </location>
</feature>
<evidence type="ECO:0000256" key="1">
    <source>
        <dbReference type="SAM" id="MobiDB-lite"/>
    </source>
</evidence>
<reference evidence="4" key="1">
    <citation type="submission" date="2016-10" db="EMBL/GenBank/DDBJ databases">
        <authorList>
            <person name="Jeantristanb JTB J.-T."/>
            <person name="Ricardo R."/>
        </authorList>
    </citation>
    <scope>NUCLEOTIDE SEQUENCE [LARGE SCALE GENOMIC DNA]</scope>
</reference>
<evidence type="ECO:0000256" key="2">
    <source>
        <dbReference type="SAM" id="SignalP"/>
    </source>
</evidence>
<dbReference type="Proteomes" id="UP000249723">
    <property type="component" value="Unassembled WGS sequence"/>
</dbReference>
<dbReference type="AlphaFoldDB" id="A0A2X0LSL1"/>
<keyword evidence="4" id="KW-1185">Reference proteome</keyword>
<keyword evidence="2" id="KW-0732">Signal</keyword>
<dbReference type="OrthoDB" id="10448522at2759"/>
<evidence type="ECO:0000313" key="4">
    <source>
        <dbReference type="Proteomes" id="UP000249723"/>
    </source>
</evidence>
<feature type="region of interest" description="Disordered" evidence="1">
    <location>
        <begin position="152"/>
        <end position="189"/>
    </location>
</feature>
<organism evidence="3 4">
    <name type="scientific">Microbotryum saponariae</name>
    <dbReference type="NCBI Taxonomy" id="289078"/>
    <lineage>
        <taxon>Eukaryota</taxon>
        <taxon>Fungi</taxon>
        <taxon>Dikarya</taxon>
        <taxon>Basidiomycota</taxon>
        <taxon>Pucciniomycotina</taxon>
        <taxon>Microbotryomycetes</taxon>
        <taxon>Microbotryales</taxon>
        <taxon>Microbotryaceae</taxon>
        <taxon>Microbotryum</taxon>
    </lineage>
</organism>
<proteinExistence type="predicted"/>
<sequence>MRILIFLAFVAAVSEGVLGFQYLHGEGQLAPSNAYLFRVRNNTSFNHSLTIFDACQRLYQACDKYVKPIQVRKADSLMYYAHHVLDCRPDLSKLPVFYAACGYRISPTPGEPTTYNSQDIPIDVTWEALNGLKYYQIFPRGDEMLRGTKLGQAANSAGRHSDHSHQLRAESQPHHRSRIHHHRSLKAQD</sequence>
<accession>A0A2X0LSL1</accession>
<name>A0A2X0LSL1_9BASI</name>
<feature type="chain" id="PRO_5030060282" evidence="2">
    <location>
        <begin position="20"/>
        <end position="189"/>
    </location>
</feature>
<feature type="compositionally biased region" description="Basic residues" evidence="1">
    <location>
        <begin position="174"/>
        <end position="189"/>
    </location>
</feature>
<gene>
    <name evidence="3" type="ORF">BZ3500_MVSOF-1268-A1-R1_CHR7-3G09584</name>
</gene>